<evidence type="ECO:0000256" key="1">
    <source>
        <dbReference type="SAM" id="Coils"/>
    </source>
</evidence>
<feature type="coiled-coil region" evidence="1">
    <location>
        <begin position="947"/>
        <end position="982"/>
    </location>
</feature>
<evidence type="ECO:0000313" key="2">
    <source>
        <dbReference type="EMBL" id="DAE22917.1"/>
    </source>
</evidence>
<sequence>MSVRTISVTINGLNDIEAKTKLLNNMKATVLDIERMIKKMGRSNNLPSINLKLNIDTSDIQRQINNVNALVSKASGSSVGGSSKVKSQAVEVTNLAESWKNVGSAMSIADRALTSLTSNMIKLGAINPAKTMLSGLRSVSSELLNVQKSFTSLVNGKLTSGFQGIISSAVTTLRQGVAGMVSESQKVGDAMQIYRVNMSSLGFNEKDVNKSLKRLGDYGKASVYDASDLLNQASTYYAYNRKDSEDIVKAFAGLIAQTQNPVQGLKTAGEQTAQMLANGYLNQQDFKFTRERFSALGASEVNKRLLELAQAKGYKSIIEATQKKGITADEYLDVIKEVGNSPKFQSLVTSILTPKQAIENLKETLSNLLVFDKVDEDGNTTPGALNKVYVATRDFIKNITDLVGSEKFEGYVRKLGDAIGTGIENINKFSRAITLMFGDQLIKSMEKFGKDFTSSLDGNVMKNFQGFMQSLINLFNESGSAIGRFVSDAGNAYIKYLTSWVDIGRELVDGGILDAITNTIEVITNLQNLAVSSGAVKGLAEFIKGMSDVLKTLTGDSKYASYATTVVTSIRGFAEELVKTLDFLVKKTPIIEVASKLISSVFDFFSNFVKLTRQGVDNDGFRNGLKNLGNVVKDLLDYLAPVLARITSSALNALTSDTGVRFFKALSNFVKAVVTAIENVIKSFGGGNLQKGFEKILNTLTVLVEMFAKVAEVLGHVGKYLIIGALIGKATSLVSNIVSFIGTTVNSLGQLSNFALPGKVKQGVAGGLAGGQSLLTGGGLLSGFLNKRADKYYSKKSQRAFLADDPVNGSYYAGLALQARNNTKEQLKLSKVFKDSAQAYKNVRANGGTFRQAIGAGFDKAGNLGQSLKGAGLAFGTMFGGIALDGINNAVQSSKVSTGMKQASTVITSTASGALAGAGIGSMFTPIGTAIGAGIGGFVGLIQGMFTNDAENQAKKEQAKLEAEAEKQKEEQNKAIRSAKVDALKQEAKQYGDLMRNFYKSVTNDSSVQSDISNALALVSGNAGKFNGDLSKGGANLGLATEYLPKDVDKYSVNIGGEEKTWAQWKEELGVTDLELMKSLQALYAQYGQRYVELKNTTDGTVEVIKTLSDTEYKRQEDSSKNFTDAFNALGIATQKIPEIPFKKIAEVKEQLDYALKGGNFSNKEDQDSAVQKVLMDMGASEEKVINASKEDLYRWARTLQESATANSKSNDEVHATATDELRKVVDSTKNKVWKDLLDGIVKKSENFNTEDLISLSTAGKALDDADSKIIQYKLQQASKATKEKINEVAGKNVDDLIQELKMLTGSGLTDNSTYKADTKEFNTILEKIGIIDQKLRQKVIDKVLKDGETIEKAIQEVADDKGALSEEDLSSLKLSANNFYNVVGELKSKGQIKLEKANELLKGIPIDLVDVSKLTPEGQALVEELKTKVDKTTGKIKEAKDKVKGNDPKDVDTSKITEEGNKIQEALSSLANSVANAVTSIFNSTPKSVKGIGKKGTGVVLGGFRSNGGIIPEYHSDGDIIGVDWKPKGTDTVPTMLTPGEYVLRKKAVESLGLNFLNNLNKYGNKALQSNSGQTIINNVYNTNNAKISQNIDNKSQYLNGLFGIDRLMRYV</sequence>
<dbReference type="EMBL" id="BK015743">
    <property type="protein sequence ID" value="DAE22917.1"/>
    <property type="molecule type" value="Genomic_DNA"/>
</dbReference>
<dbReference type="InterPro" id="IPR016024">
    <property type="entry name" value="ARM-type_fold"/>
</dbReference>
<keyword evidence="1" id="KW-0175">Coiled coil</keyword>
<organism evidence="2">
    <name type="scientific">Siphoviridae sp. ctzSN25</name>
    <dbReference type="NCBI Taxonomy" id="2826529"/>
    <lineage>
        <taxon>Viruses</taxon>
        <taxon>Duplodnaviria</taxon>
        <taxon>Heunggongvirae</taxon>
        <taxon>Uroviricota</taxon>
        <taxon>Caudoviricetes</taxon>
    </lineage>
</organism>
<protein>
    <submittedName>
        <fullName evidence="2">Tail tape measure</fullName>
    </submittedName>
</protein>
<proteinExistence type="predicted"/>
<reference evidence="2" key="1">
    <citation type="journal article" date="2021" name="Proc. Natl. Acad. Sci. U.S.A.">
        <title>A Catalog of Tens of Thousands of Viruses from Human Metagenomes Reveals Hidden Associations with Chronic Diseases.</title>
        <authorList>
            <person name="Tisza M.J."/>
            <person name="Buck C.B."/>
        </authorList>
    </citation>
    <scope>NUCLEOTIDE SEQUENCE</scope>
    <source>
        <strain evidence="2">CtzSN25</strain>
    </source>
</reference>
<accession>A0A8S5QW44</accession>
<name>A0A8S5QW44_9CAUD</name>
<dbReference type="SUPFAM" id="SSF48371">
    <property type="entry name" value="ARM repeat"/>
    <property type="match status" value="1"/>
</dbReference>